<dbReference type="InterPro" id="IPR004401">
    <property type="entry name" value="YbaB/EbfC"/>
</dbReference>
<evidence type="ECO:0000313" key="2">
    <source>
        <dbReference type="EMBL" id="GAA4634457.1"/>
    </source>
</evidence>
<evidence type="ECO:0008006" key="4">
    <source>
        <dbReference type="Google" id="ProtNLM"/>
    </source>
</evidence>
<organism evidence="2 3">
    <name type="scientific">Actinoallomurus vinaceus</name>
    <dbReference type="NCBI Taxonomy" id="1080074"/>
    <lineage>
        <taxon>Bacteria</taxon>
        <taxon>Bacillati</taxon>
        <taxon>Actinomycetota</taxon>
        <taxon>Actinomycetes</taxon>
        <taxon>Streptosporangiales</taxon>
        <taxon>Thermomonosporaceae</taxon>
        <taxon>Actinoallomurus</taxon>
    </lineage>
</organism>
<dbReference type="Proteomes" id="UP001501442">
    <property type="component" value="Unassembled WGS sequence"/>
</dbReference>
<evidence type="ECO:0000256" key="1">
    <source>
        <dbReference type="SAM" id="Coils"/>
    </source>
</evidence>
<feature type="coiled-coil region" evidence="1">
    <location>
        <begin position="5"/>
        <end position="32"/>
    </location>
</feature>
<reference evidence="3" key="1">
    <citation type="journal article" date="2019" name="Int. J. Syst. Evol. Microbiol.">
        <title>The Global Catalogue of Microorganisms (GCM) 10K type strain sequencing project: providing services to taxonomists for standard genome sequencing and annotation.</title>
        <authorList>
            <consortium name="The Broad Institute Genomics Platform"/>
            <consortium name="The Broad Institute Genome Sequencing Center for Infectious Disease"/>
            <person name="Wu L."/>
            <person name="Ma J."/>
        </authorList>
    </citation>
    <scope>NUCLEOTIDE SEQUENCE [LARGE SCALE GENOMIC DNA]</scope>
    <source>
        <strain evidence="3">JCM 17939</strain>
    </source>
</reference>
<proteinExistence type="predicted"/>
<evidence type="ECO:0000313" key="3">
    <source>
        <dbReference type="Proteomes" id="UP001501442"/>
    </source>
</evidence>
<dbReference type="Pfam" id="PF02575">
    <property type="entry name" value="YbaB_DNA_bd"/>
    <property type="match status" value="1"/>
</dbReference>
<dbReference type="InterPro" id="IPR036894">
    <property type="entry name" value="YbaB-like_sf"/>
</dbReference>
<gene>
    <name evidence="2" type="ORF">GCM10023196_076060</name>
</gene>
<dbReference type="RefSeq" id="WP_345437420.1">
    <property type="nucleotide sequence ID" value="NZ_BAABHK010000013.1"/>
</dbReference>
<protein>
    <recommendedName>
        <fullName evidence="4">Nucleoid-associated protein</fullName>
    </recommendedName>
</protein>
<dbReference type="EMBL" id="BAABHK010000013">
    <property type="protein sequence ID" value="GAA4634457.1"/>
    <property type="molecule type" value="Genomic_DNA"/>
</dbReference>
<dbReference type="SUPFAM" id="SSF82607">
    <property type="entry name" value="YbaB-like"/>
    <property type="match status" value="1"/>
</dbReference>
<accession>A0ABP8UL99</accession>
<comment type="caution">
    <text evidence="2">The sequence shown here is derived from an EMBL/GenBank/DDBJ whole genome shotgun (WGS) entry which is preliminary data.</text>
</comment>
<sequence>MDFDGEMLERELRELETRAQQVREELAALVVEAKSKDGLIQLTVGSQGRLHALTFDPRVKRLSVEELAERVVGMMNDALDLLQHETAAKTSAMFPDFTADPPFGGPLQ</sequence>
<keyword evidence="1" id="KW-0175">Coiled coil</keyword>
<name>A0ABP8UL99_9ACTN</name>
<dbReference type="Gene3D" id="3.30.1310.10">
    <property type="entry name" value="Nucleoid-associated protein YbaB-like domain"/>
    <property type="match status" value="1"/>
</dbReference>
<keyword evidence="3" id="KW-1185">Reference proteome</keyword>